<evidence type="ECO:0000259" key="3">
    <source>
        <dbReference type="Pfam" id="PF21574"/>
    </source>
</evidence>
<dbReference type="Pfam" id="PF22702">
    <property type="entry name" value="Cas9_RuvC"/>
    <property type="match status" value="1"/>
</dbReference>
<organism evidence="5 6">
    <name type="scientific">Staphylococcus gallinarum</name>
    <dbReference type="NCBI Taxonomy" id="1293"/>
    <lineage>
        <taxon>Bacteria</taxon>
        <taxon>Bacillati</taxon>
        <taxon>Bacillota</taxon>
        <taxon>Bacilli</taxon>
        <taxon>Bacillales</taxon>
        <taxon>Staphylococcaceae</taxon>
        <taxon>Staphylococcus</taxon>
    </lineage>
</organism>
<dbReference type="InterPro" id="IPR036397">
    <property type="entry name" value="RNaseH_sf"/>
</dbReference>
<dbReference type="Pfam" id="PF18070">
    <property type="entry name" value="Cas9_PI2"/>
    <property type="match status" value="1"/>
</dbReference>
<dbReference type="InterPro" id="IPR055228">
    <property type="entry name" value="Cas9_RuvC"/>
</dbReference>
<dbReference type="Pfam" id="PF21574">
    <property type="entry name" value="Cas9_PI_C"/>
    <property type="match status" value="1"/>
</dbReference>
<feature type="domain" description="Cas9 PI" evidence="2">
    <location>
        <begin position="286"/>
        <end position="342"/>
    </location>
</feature>
<reference evidence="5 6" key="1">
    <citation type="submission" date="2019-07" db="EMBL/GenBank/DDBJ databases">
        <title>Whole genome shotgun sequence of Staphylococcus gallinarum NBRC 109767.</title>
        <authorList>
            <person name="Hosoyama A."/>
            <person name="Uohara A."/>
            <person name="Ohji S."/>
            <person name="Ichikawa N."/>
        </authorList>
    </citation>
    <scope>NUCLEOTIDE SEQUENCE [LARGE SCALE GENOMIC DNA]</scope>
    <source>
        <strain evidence="5 6">NBRC 109767</strain>
    </source>
</reference>
<evidence type="ECO:0000313" key="5">
    <source>
        <dbReference type="EMBL" id="GEQ06238.1"/>
    </source>
</evidence>
<feature type="domain" description="Cas9 WED" evidence="1">
    <location>
        <begin position="156"/>
        <end position="280"/>
    </location>
</feature>
<protein>
    <submittedName>
        <fullName evidence="5">Uncharacterized protein</fullName>
    </submittedName>
</protein>
<evidence type="ECO:0000259" key="2">
    <source>
        <dbReference type="Pfam" id="PF18070"/>
    </source>
</evidence>
<name>A0ABQ0Y4C3_STAGA</name>
<feature type="domain" description="Cas9 RuvC" evidence="4">
    <location>
        <begin position="25"/>
        <end position="127"/>
    </location>
</feature>
<gene>
    <name evidence="5" type="ORF">SGA02_20660</name>
</gene>
<evidence type="ECO:0000259" key="1">
    <source>
        <dbReference type="Pfam" id="PF18061"/>
    </source>
</evidence>
<dbReference type="InterPro" id="IPR040555">
    <property type="entry name" value="Cas9_PI2"/>
</dbReference>
<proteinExistence type="predicted"/>
<sequence>MLEERDINRFSVQKDFINRNLVDTRYATRELMNLLRSYFRVNDLDVKVKSINGGFTSFLRKKWEFKKERNKGYKHHAEDALIIANADFIFKEWKKLDKVNKVMENQIVDEKQAENMPEIETEHEYKEIFITPHQIQNIKDFKDYKYSHRVDKKPNRELVNDTLYSTRKDDKGNTLIVNNLKGLYDKDNDKLKKLINKSPEKLLMYHHDPQTYQKLKVIMEQYGNEKNPLYKYHEETGNYLTKYSKKDDVPVIKKLKYYGNKLNTHLDITNDYAKSRNRIVKLSLKPYRFDVYLDNDVYKFVTVKNLDVIKKEDYYEVDSKSYEKAKRLKKISEQAKFVASFYNNDLIKVDGELYRTIGVNADLQNRIEVNMVDITYKEYLENMNDKKTPRIFKTIGGKTQSIKKFSTDILGNLYEVKSKKHPQMIMKG</sequence>
<comment type="caution">
    <text evidence="5">The sequence shown here is derived from an EMBL/GenBank/DDBJ whole genome shotgun (WGS) entry which is preliminary data.</text>
</comment>
<evidence type="ECO:0000259" key="4">
    <source>
        <dbReference type="Pfam" id="PF22702"/>
    </source>
</evidence>
<accession>A0ABQ0Y4C3</accession>
<dbReference type="InterPro" id="IPR040656">
    <property type="entry name" value="Cas9_WED_dom"/>
</dbReference>
<evidence type="ECO:0000313" key="6">
    <source>
        <dbReference type="Proteomes" id="UP000321057"/>
    </source>
</evidence>
<dbReference type="InterPro" id="IPR028629">
    <property type="entry name" value="Cas9"/>
</dbReference>
<dbReference type="Pfam" id="PF18061">
    <property type="entry name" value="CRISPR_Cas9_WED"/>
    <property type="match status" value="1"/>
</dbReference>
<dbReference type="EMBL" id="BKAX01000006">
    <property type="protein sequence ID" value="GEQ06238.1"/>
    <property type="molecule type" value="Genomic_DNA"/>
</dbReference>
<dbReference type="InterPro" id="IPR049473">
    <property type="entry name" value="Cas9_PI_C"/>
</dbReference>
<dbReference type="Proteomes" id="UP000321057">
    <property type="component" value="Unassembled WGS sequence"/>
</dbReference>
<keyword evidence="6" id="KW-1185">Reference proteome</keyword>
<dbReference type="Gene3D" id="3.30.420.10">
    <property type="entry name" value="Ribonuclease H-like superfamily/Ribonuclease H"/>
    <property type="match status" value="1"/>
</dbReference>
<dbReference type="NCBIfam" id="TIGR01865">
    <property type="entry name" value="cas_Csn1"/>
    <property type="match status" value="1"/>
</dbReference>
<feature type="domain" description="CRISPR-associated endonuclease Cas9 PI" evidence="3">
    <location>
        <begin position="345"/>
        <end position="407"/>
    </location>
</feature>